<evidence type="ECO:0000313" key="2">
    <source>
        <dbReference type="Proteomes" id="UP001189624"/>
    </source>
</evidence>
<dbReference type="EMBL" id="OY731407">
    <property type="protein sequence ID" value="CAJ1976345.1"/>
    <property type="molecule type" value="Genomic_DNA"/>
</dbReference>
<organism evidence="1 2">
    <name type="scientific">Sphenostylis stenocarpa</name>
    <dbReference type="NCBI Taxonomy" id="92480"/>
    <lineage>
        <taxon>Eukaryota</taxon>
        <taxon>Viridiplantae</taxon>
        <taxon>Streptophyta</taxon>
        <taxon>Embryophyta</taxon>
        <taxon>Tracheophyta</taxon>
        <taxon>Spermatophyta</taxon>
        <taxon>Magnoliopsida</taxon>
        <taxon>eudicotyledons</taxon>
        <taxon>Gunneridae</taxon>
        <taxon>Pentapetalae</taxon>
        <taxon>rosids</taxon>
        <taxon>fabids</taxon>
        <taxon>Fabales</taxon>
        <taxon>Fabaceae</taxon>
        <taxon>Papilionoideae</taxon>
        <taxon>50 kb inversion clade</taxon>
        <taxon>NPAAA clade</taxon>
        <taxon>indigoferoid/millettioid clade</taxon>
        <taxon>Phaseoleae</taxon>
        <taxon>Sphenostylis</taxon>
    </lineage>
</organism>
<reference evidence="1" key="1">
    <citation type="submission" date="2023-10" db="EMBL/GenBank/DDBJ databases">
        <authorList>
            <person name="Domelevo Entfellner J.-B."/>
        </authorList>
    </citation>
    <scope>NUCLEOTIDE SEQUENCE</scope>
</reference>
<dbReference type="AlphaFoldDB" id="A0AA86W103"/>
<protein>
    <submittedName>
        <fullName evidence="1">Uncharacterized protein</fullName>
    </submittedName>
</protein>
<name>A0AA86W103_9FABA</name>
<dbReference type="Gramene" id="rna-AYBTSS11_LOCUS28482">
    <property type="protein sequence ID" value="CAJ1976345.1"/>
    <property type="gene ID" value="gene-AYBTSS11_LOCUS28482"/>
</dbReference>
<proteinExistence type="predicted"/>
<sequence>MVGSLWSVPDRFTDDLSVISLNADTIKSSSFMLSPSSVVAVPLSRLGSEQNSPQSSISLSLKP</sequence>
<accession>A0AA86W103</accession>
<gene>
    <name evidence="1" type="ORF">AYBTSS11_LOCUS28482</name>
</gene>
<keyword evidence="2" id="KW-1185">Reference proteome</keyword>
<dbReference type="Proteomes" id="UP001189624">
    <property type="component" value="Chromosome 10"/>
</dbReference>
<evidence type="ECO:0000313" key="1">
    <source>
        <dbReference type="EMBL" id="CAJ1976345.1"/>
    </source>
</evidence>